<dbReference type="InterPro" id="IPR049278">
    <property type="entry name" value="MS_channel_C"/>
</dbReference>
<evidence type="ECO:0000256" key="5">
    <source>
        <dbReference type="ARBA" id="ARBA00022989"/>
    </source>
</evidence>
<keyword evidence="5 7" id="KW-1133">Transmembrane helix</keyword>
<evidence type="ECO:0000256" key="2">
    <source>
        <dbReference type="ARBA" id="ARBA00008017"/>
    </source>
</evidence>
<name>W4VBF9_9FIRM</name>
<gene>
    <name evidence="10" type="ORF">JCM21531_4392</name>
</gene>
<dbReference type="Proteomes" id="UP000019109">
    <property type="component" value="Unassembled WGS sequence"/>
</dbReference>
<feature type="transmembrane region" description="Helical" evidence="7">
    <location>
        <begin position="103"/>
        <end position="121"/>
    </location>
</feature>
<evidence type="ECO:0000256" key="3">
    <source>
        <dbReference type="ARBA" id="ARBA00022475"/>
    </source>
</evidence>
<feature type="transmembrane region" description="Helical" evidence="7">
    <location>
        <begin position="23"/>
        <end position="43"/>
    </location>
</feature>
<dbReference type="STRING" id="1294263.JCM21531_4392"/>
<dbReference type="Pfam" id="PF21082">
    <property type="entry name" value="MS_channel_3rd"/>
    <property type="match status" value="1"/>
</dbReference>
<sequence length="297" mass="33181">MMADIIRWITDIPQNLKMILGGLYNPLVLIVKIIAILVVAILLSKFGSKMIRKALEKQKTFKRKLDNKRIDTMSTLLVSMFRYTVYILSGVAILTLLTNALNLQSIMAAAGIGGIAVGFGAQSLIKDVISGAFIVFENQYSVGENVTLEGKTGVVEEIELRVTKVRDIRGDLHIIPNGEIKKVTNHSRGNKTVIVDIPLAYKVDINRAFKAAGRVCKSFSKEFDTIVEEPKVLGITELGKDNFTLRITAKTVPGAHWEMERKIRKKIKEEFDKENIEFFERYKVVLDSTEGGEQHGA</sequence>
<dbReference type="Pfam" id="PF00924">
    <property type="entry name" value="MS_channel_2nd"/>
    <property type="match status" value="1"/>
</dbReference>
<feature type="domain" description="Mechanosensitive ion channel MscS" evidence="8">
    <location>
        <begin position="124"/>
        <end position="188"/>
    </location>
</feature>
<dbReference type="GO" id="GO:0008381">
    <property type="term" value="F:mechanosensitive monoatomic ion channel activity"/>
    <property type="evidence" value="ECO:0007669"/>
    <property type="project" value="InterPro"/>
</dbReference>
<evidence type="ECO:0000259" key="9">
    <source>
        <dbReference type="Pfam" id="PF21082"/>
    </source>
</evidence>
<dbReference type="PANTHER" id="PTHR30460:SF0">
    <property type="entry name" value="MODERATE CONDUCTANCE MECHANOSENSITIVE CHANNEL YBIO"/>
    <property type="match status" value="1"/>
</dbReference>
<dbReference type="InterPro" id="IPR011066">
    <property type="entry name" value="MscS_channel_C_sf"/>
</dbReference>
<comment type="caution">
    <text evidence="10">The sequence shown here is derived from an EMBL/GenBank/DDBJ whole genome shotgun (WGS) entry which is preliminary data.</text>
</comment>
<evidence type="ECO:0000259" key="8">
    <source>
        <dbReference type="Pfam" id="PF00924"/>
    </source>
</evidence>
<accession>W4VBF9</accession>
<dbReference type="PANTHER" id="PTHR30460">
    <property type="entry name" value="MODERATE CONDUCTANCE MECHANOSENSITIVE CHANNEL YBIO"/>
    <property type="match status" value="1"/>
</dbReference>
<keyword evidence="4 7" id="KW-0812">Transmembrane</keyword>
<feature type="domain" description="Mechanosensitive ion channel MscS C-terminal" evidence="9">
    <location>
        <begin position="194"/>
        <end position="278"/>
    </location>
</feature>
<organism evidence="10 11">
    <name type="scientific">Acetivibrio straminisolvens JCM 21531</name>
    <dbReference type="NCBI Taxonomy" id="1294263"/>
    <lineage>
        <taxon>Bacteria</taxon>
        <taxon>Bacillati</taxon>
        <taxon>Bacillota</taxon>
        <taxon>Clostridia</taxon>
        <taxon>Eubacteriales</taxon>
        <taxon>Oscillospiraceae</taxon>
        <taxon>Acetivibrio</taxon>
    </lineage>
</organism>
<evidence type="ECO:0000256" key="4">
    <source>
        <dbReference type="ARBA" id="ARBA00022692"/>
    </source>
</evidence>
<evidence type="ECO:0000256" key="6">
    <source>
        <dbReference type="ARBA" id="ARBA00023136"/>
    </source>
</evidence>
<dbReference type="InterPro" id="IPR010920">
    <property type="entry name" value="LSM_dom_sf"/>
</dbReference>
<dbReference type="Gene3D" id="1.10.287.1260">
    <property type="match status" value="1"/>
</dbReference>
<keyword evidence="6 7" id="KW-0472">Membrane</keyword>
<dbReference type="SUPFAM" id="SSF82861">
    <property type="entry name" value="Mechanosensitive channel protein MscS (YggB), transmembrane region"/>
    <property type="match status" value="1"/>
</dbReference>
<evidence type="ECO:0000256" key="7">
    <source>
        <dbReference type="SAM" id="Phobius"/>
    </source>
</evidence>
<dbReference type="InterPro" id="IPR045276">
    <property type="entry name" value="YbiO_bact"/>
</dbReference>
<dbReference type="GO" id="GO:0005886">
    <property type="term" value="C:plasma membrane"/>
    <property type="evidence" value="ECO:0007669"/>
    <property type="project" value="UniProtKB-SubCell"/>
</dbReference>
<dbReference type="FunFam" id="2.30.30.60:FF:000001">
    <property type="entry name" value="MscS Mechanosensitive ion channel"/>
    <property type="match status" value="1"/>
</dbReference>
<dbReference type="SUPFAM" id="SSF50182">
    <property type="entry name" value="Sm-like ribonucleoproteins"/>
    <property type="match status" value="1"/>
</dbReference>
<comment type="subcellular location">
    <subcellularLocation>
        <location evidence="1">Cell membrane</location>
        <topology evidence="1">Multi-pass membrane protein</topology>
    </subcellularLocation>
</comment>
<protein>
    <submittedName>
        <fullName evidence="10">Potassium efflux system KefA protein</fullName>
    </submittedName>
</protein>
<dbReference type="OrthoDB" id="9809206at2"/>
<keyword evidence="11" id="KW-1185">Reference proteome</keyword>
<reference evidence="10" key="1">
    <citation type="journal article" date="2014" name="Genome Announc.">
        <title>Draft Genome Sequence of Clostridium straminisolvens Strain JCM 21531T, Isolated from a Cellulose-Degrading Bacterial Community.</title>
        <authorList>
            <person name="Yuki M."/>
            <person name="Oshima K."/>
            <person name="Suda W."/>
            <person name="Sakamoto M."/>
            <person name="Kitamura K."/>
            <person name="Iida T."/>
            <person name="Hattori M."/>
            <person name="Ohkuma M."/>
        </authorList>
    </citation>
    <scope>NUCLEOTIDE SEQUENCE [LARGE SCALE GENOMIC DNA]</scope>
    <source>
        <strain evidence="10">JCM 21531</strain>
    </source>
</reference>
<dbReference type="Gene3D" id="3.30.70.100">
    <property type="match status" value="1"/>
</dbReference>
<dbReference type="EMBL" id="BAVR01000090">
    <property type="protein sequence ID" value="GAE90755.1"/>
    <property type="molecule type" value="Genomic_DNA"/>
</dbReference>
<proteinExistence type="inferred from homology"/>
<keyword evidence="3" id="KW-1003">Cell membrane</keyword>
<dbReference type="InterPro" id="IPR006685">
    <property type="entry name" value="MscS_channel_2nd"/>
</dbReference>
<evidence type="ECO:0000313" key="11">
    <source>
        <dbReference type="Proteomes" id="UP000019109"/>
    </source>
</evidence>
<comment type="similarity">
    <text evidence="2">Belongs to the MscS (TC 1.A.23) family.</text>
</comment>
<dbReference type="AlphaFoldDB" id="W4VBF9"/>
<evidence type="ECO:0000256" key="1">
    <source>
        <dbReference type="ARBA" id="ARBA00004651"/>
    </source>
</evidence>
<dbReference type="InterPro" id="IPR011014">
    <property type="entry name" value="MscS_channel_TM-2"/>
</dbReference>
<dbReference type="RefSeq" id="WP_094184830.1">
    <property type="nucleotide sequence ID" value="NZ_BAVR01000090.1"/>
</dbReference>
<dbReference type="SUPFAM" id="SSF82689">
    <property type="entry name" value="Mechanosensitive channel protein MscS (YggB), C-terminal domain"/>
    <property type="match status" value="1"/>
</dbReference>
<dbReference type="Gene3D" id="2.30.30.60">
    <property type="match status" value="1"/>
</dbReference>
<feature type="transmembrane region" description="Helical" evidence="7">
    <location>
        <begin position="73"/>
        <end position="97"/>
    </location>
</feature>
<dbReference type="InterPro" id="IPR023408">
    <property type="entry name" value="MscS_beta-dom_sf"/>
</dbReference>
<evidence type="ECO:0000313" key="10">
    <source>
        <dbReference type="EMBL" id="GAE90755.1"/>
    </source>
</evidence>